<evidence type="ECO:0000313" key="2">
    <source>
        <dbReference type="Proteomes" id="UP001155840"/>
    </source>
</evidence>
<proteinExistence type="predicted"/>
<name>A0AA43ZIL1_9HYPH</name>
<organism evidence="1 2">
    <name type="scientific">Ferranicluibacter rubi</name>
    <dbReference type="NCBI Taxonomy" id="2715133"/>
    <lineage>
        <taxon>Bacteria</taxon>
        <taxon>Pseudomonadati</taxon>
        <taxon>Pseudomonadota</taxon>
        <taxon>Alphaproteobacteria</taxon>
        <taxon>Hyphomicrobiales</taxon>
        <taxon>Rhizobiaceae</taxon>
        <taxon>Ferranicluibacter</taxon>
    </lineage>
</organism>
<keyword evidence="2" id="KW-1185">Reference proteome</keyword>
<comment type="caution">
    <text evidence="1">The sequence shown here is derived from an EMBL/GenBank/DDBJ whole genome shotgun (WGS) entry which is preliminary data.</text>
</comment>
<accession>A0AA43ZIL1</accession>
<gene>
    <name evidence="1" type="ORF">G8E10_18155</name>
</gene>
<evidence type="ECO:0000313" key="1">
    <source>
        <dbReference type="EMBL" id="NHT77633.1"/>
    </source>
</evidence>
<sequence length="409" mass="45115">MTLLQRRVEAAALRSGYDICEARAAAAELTEKPVLQTGPHCLLLFEPDAFYTHLFSLMGLQAHERDWHITYCVSTTSFSESAKKGAGWLRLDGTPLNLFGLPRSRIDRSSIGCLNGPYRFALTDSAGNIAPNASAARLLGELPSGSYPSAAEAIKVANQHLWNGRFLGQAKLLQLDDFDIADLLADHFEDEQSWLANGFAGNTKVAAAMLGEIDRLNSGPWAGWVRRTTDLFWRLERDRIIPLRLEAGVLSSGGDEDFHLTFAPSHLASALRRRDILPSLLTAFLVMSILPGVRVLGGCRQIVYLPLMRHLAAVGVRLSGANDLLEDMRGDTLPGMWGHRVIAPGGSDPYREIEAYGSVSALLARYAEKTLVETSGELSAFTRDPIWAEMSRRLASGERIRDQDEWRWA</sequence>
<reference evidence="1" key="1">
    <citation type="submission" date="2020-03" db="EMBL/GenBank/DDBJ databases">
        <title>Ferranicluibacter endophyticum gen. nov., sp. nov., a new genus isolated from Rubus ulmifolius Schott. stem.</title>
        <authorList>
            <person name="Roca-Couso R."/>
            <person name="Flores-Felix J.D."/>
            <person name="Igual J.M."/>
            <person name="Rivas R."/>
        </authorList>
    </citation>
    <scope>NUCLEOTIDE SEQUENCE</scope>
    <source>
        <strain evidence="1">CRRU44</strain>
    </source>
</reference>
<dbReference type="Proteomes" id="UP001155840">
    <property type="component" value="Unassembled WGS sequence"/>
</dbReference>
<dbReference type="AlphaFoldDB" id="A0AA43ZIL1"/>
<dbReference type="EMBL" id="JAANCM010000010">
    <property type="protein sequence ID" value="NHT77633.1"/>
    <property type="molecule type" value="Genomic_DNA"/>
</dbReference>
<protein>
    <submittedName>
        <fullName evidence="1">Uncharacterized protein</fullName>
    </submittedName>
</protein>